<comment type="caution">
    <text evidence="2">The sequence shown here is derived from an EMBL/GenBank/DDBJ whole genome shotgun (WGS) entry which is preliminary data.</text>
</comment>
<dbReference type="CDD" id="cd00075">
    <property type="entry name" value="HATPase"/>
    <property type="match status" value="1"/>
</dbReference>
<reference evidence="2" key="1">
    <citation type="journal article" date="2015" name="Nature">
        <title>Complex archaea that bridge the gap between prokaryotes and eukaryotes.</title>
        <authorList>
            <person name="Spang A."/>
            <person name="Saw J.H."/>
            <person name="Jorgensen S.L."/>
            <person name="Zaremba-Niedzwiedzka K."/>
            <person name="Martijn J."/>
            <person name="Lind A.E."/>
            <person name="van Eijk R."/>
            <person name="Schleper C."/>
            <person name="Guy L."/>
            <person name="Ettema T.J."/>
        </authorList>
    </citation>
    <scope>NUCLEOTIDE SEQUENCE</scope>
</reference>
<protein>
    <recommendedName>
        <fullName evidence="1">Histidine kinase domain-containing protein</fullName>
    </recommendedName>
</protein>
<evidence type="ECO:0000313" key="2">
    <source>
        <dbReference type="EMBL" id="KKK74621.1"/>
    </source>
</evidence>
<dbReference type="Gene3D" id="3.30.565.10">
    <property type="entry name" value="Histidine kinase-like ATPase, C-terminal domain"/>
    <property type="match status" value="1"/>
</dbReference>
<dbReference type="Pfam" id="PF02518">
    <property type="entry name" value="HATPase_c"/>
    <property type="match status" value="1"/>
</dbReference>
<dbReference type="PANTHER" id="PTHR43065">
    <property type="entry name" value="SENSOR HISTIDINE KINASE"/>
    <property type="match status" value="1"/>
</dbReference>
<feature type="domain" description="Histidine kinase" evidence="1">
    <location>
        <begin position="1"/>
        <end position="159"/>
    </location>
</feature>
<dbReference type="InterPro" id="IPR036890">
    <property type="entry name" value="HATPase_C_sf"/>
</dbReference>
<dbReference type="InterPro" id="IPR003594">
    <property type="entry name" value="HATPase_dom"/>
</dbReference>
<evidence type="ECO:0000259" key="1">
    <source>
        <dbReference type="PROSITE" id="PS50109"/>
    </source>
</evidence>
<sequence length="159" mass="18190">MIRARLRFAAGLYFRLPPQPETLKNYVDISLQELNRLNLMVEKVLQIDGGGNIPFQTELYDLQTGLEKVVEVMKFKLNDTSEINFNPSSEPCFVMGDPVHLTNIFYNLIENAIKYAKGSLRMNIDCNCIGNEVVLSFSDDGPGIDKMYHKSIFEKFFII</sequence>
<dbReference type="AlphaFoldDB" id="A0A0F9AQZ3"/>
<proteinExistence type="predicted"/>
<dbReference type="PROSITE" id="PS50109">
    <property type="entry name" value="HIS_KIN"/>
    <property type="match status" value="1"/>
</dbReference>
<name>A0A0F9AQZ3_9ZZZZ</name>
<dbReference type="EMBL" id="LAZR01056230">
    <property type="protein sequence ID" value="KKK74621.1"/>
    <property type="molecule type" value="Genomic_DNA"/>
</dbReference>
<organism evidence="2">
    <name type="scientific">marine sediment metagenome</name>
    <dbReference type="NCBI Taxonomy" id="412755"/>
    <lineage>
        <taxon>unclassified sequences</taxon>
        <taxon>metagenomes</taxon>
        <taxon>ecological metagenomes</taxon>
    </lineage>
</organism>
<gene>
    <name evidence="2" type="ORF">LCGC14_2881940</name>
</gene>
<dbReference type="SUPFAM" id="SSF55874">
    <property type="entry name" value="ATPase domain of HSP90 chaperone/DNA topoisomerase II/histidine kinase"/>
    <property type="match status" value="1"/>
</dbReference>
<accession>A0A0F9AQZ3</accession>
<dbReference type="InterPro" id="IPR005467">
    <property type="entry name" value="His_kinase_dom"/>
</dbReference>